<evidence type="ECO:0000313" key="3">
    <source>
        <dbReference type="Proteomes" id="UP000004679"/>
    </source>
</evidence>
<organism evidence="2 3">
    <name type="scientific">Methylophaga thiooxydans DMS010</name>
    <dbReference type="NCBI Taxonomy" id="637616"/>
    <lineage>
        <taxon>Bacteria</taxon>
        <taxon>Pseudomonadati</taxon>
        <taxon>Pseudomonadota</taxon>
        <taxon>Gammaproteobacteria</taxon>
        <taxon>Thiotrichales</taxon>
        <taxon>Piscirickettsiaceae</taxon>
        <taxon>Methylophaga</taxon>
    </lineage>
</organism>
<sequence>MSECYQQLFTSLRNNRKAGATELALITLAELKACLEEMPLQSISELGDMADQLGHARPSMVVLSNALSRWQHRQELAKTFSKQGYMDGLSDIYREISDASDNVAENASSLVKPGMTLLTHSRSSQVSSLFEHLLEQHVNFNVVVTISEPSKEGLLVASELDRFGIPVTVITDAEMGLIMPIIDLNISGCDSWLSDHHFVNKTGTLLQALAAHHYGKPFWVLADSFKTNPQTSHDITLETMPTDELRLPKGEHISGKNTYFETIPTRLITGRVNEHGLEAMQS</sequence>
<dbReference type="RefSeq" id="WP_008290643.1">
    <property type="nucleotide sequence ID" value="NZ_GG657892.1"/>
</dbReference>
<proteinExistence type="inferred from homology"/>
<dbReference type="InterPro" id="IPR042529">
    <property type="entry name" value="IF_2B-like_C"/>
</dbReference>
<dbReference type="AlphaFoldDB" id="C0N3U9"/>
<dbReference type="InterPro" id="IPR037171">
    <property type="entry name" value="NagB/RpiA_transferase-like"/>
</dbReference>
<dbReference type="Proteomes" id="UP000004679">
    <property type="component" value="Unassembled WGS sequence"/>
</dbReference>
<dbReference type="OrthoDB" id="6113936at2"/>
<name>C0N3U9_9GAMM</name>
<evidence type="ECO:0000256" key="1">
    <source>
        <dbReference type="RuleBase" id="RU003814"/>
    </source>
</evidence>
<dbReference type="PANTHER" id="PTHR43475:SF3">
    <property type="entry name" value="TRANSLATION INITIATION FACTOR EIF-2B SUBUNIT FAMILY PROTEIN (AFU_ORTHOLOGUE AFUA_2G14290)"/>
    <property type="match status" value="1"/>
</dbReference>
<gene>
    <name evidence="2" type="ORF">MDMS009_907</name>
</gene>
<dbReference type="Gene3D" id="3.40.50.10470">
    <property type="entry name" value="Translation initiation factor eif-2b, domain 2"/>
    <property type="match status" value="1"/>
</dbReference>
<dbReference type="GO" id="GO:0003743">
    <property type="term" value="F:translation initiation factor activity"/>
    <property type="evidence" value="ECO:0007669"/>
    <property type="project" value="UniProtKB-KW"/>
</dbReference>
<dbReference type="EMBL" id="GG657892">
    <property type="protein sequence ID" value="EEF80582.1"/>
    <property type="molecule type" value="Genomic_DNA"/>
</dbReference>
<dbReference type="GO" id="GO:0046523">
    <property type="term" value="F:S-methyl-5-thioribose-1-phosphate isomerase activity"/>
    <property type="evidence" value="ECO:0007669"/>
    <property type="project" value="TreeGrafter"/>
</dbReference>
<protein>
    <submittedName>
        <fullName evidence="2">Initiation factor 2 subunit family</fullName>
    </submittedName>
</protein>
<keyword evidence="3" id="KW-1185">Reference proteome</keyword>
<dbReference type="HOGENOM" id="CLU_016218_2_1_6"/>
<evidence type="ECO:0000313" key="2">
    <source>
        <dbReference type="EMBL" id="EEF80582.1"/>
    </source>
</evidence>
<dbReference type="PANTHER" id="PTHR43475">
    <property type="entry name" value="METHYLTHIORIBOSE-1-PHOSPHATE ISOMERASE"/>
    <property type="match status" value="1"/>
</dbReference>
<accession>C0N3U9</accession>
<keyword evidence="2" id="KW-0648">Protein biosynthesis</keyword>
<keyword evidence="2" id="KW-0396">Initiation factor</keyword>
<dbReference type="GO" id="GO:0019509">
    <property type="term" value="P:L-methionine salvage from methylthioadenosine"/>
    <property type="evidence" value="ECO:0007669"/>
    <property type="project" value="TreeGrafter"/>
</dbReference>
<comment type="similarity">
    <text evidence="1">Belongs to the eIF-2B alpha/beta/delta subunits family.</text>
</comment>
<dbReference type="InterPro" id="IPR000649">
    <property type="entry name" value="IF-2B-related"/>
</dbReference>
<reference evidence="2 3" key="1">
    <citation type="journal article" date="2011" name="J. Bacteriol.">
        <title>Draft genome sequence of the chemolithoheterotrophic, halophilic methylotroph Methylophaga thiooxydans DMS010.</title>
        <authorList>
            <person name="Boden R."/>
            <person name="Ferriera S."/>
            <person name="Johnson J."/>
            <person name="Kelly D.P."/>
            <person name="Murrell J.C."/>
            <person name="Schafer H."/>
        </authorList>
    </citation>
    <scope>NUCLEOTIDE SEQUENCE [LARGE SCALE GENOMIC DNA]</scope>
    <source>
        <strain evidence="2 3">DMS010</strain>
    </source>
</reference>
<dbReference type="Pfam" id="PF01008">
    <property type="entry name" value="IF-2B"/>
    <property type="match status" value="1"/>
</dbReference>
<dbReference type="SUPFAM" id="SSF100950">
    <property type="entry name" value="NagB/RpiA/CoA transferase-like"/>
    <property type="match status" value="1"/>
</dbReference>